<dbReference type="Proteomes" id="UP000244912">
    <property type="component" value="Unassembled WGS sequence"/>
</dbReference>
<dbReference type="PROSITE" id="PS50931">
    <property type="entry name" value="HTH_LYSR"/>
    <property type="match status" value="1"/>
</dbReference>
<gene>
    <name evidence="6" type="primary">gcvA_2</name>
    <name evidence="6" type="ORF">PAA8504_01503</name>
</gene>
<feature type="domain" description="HTH lysR-type" evidence="5">
    <location>
        <begin position="8"/>
        <end position="65"/>
    </location>
</feature>
<evidence type="ECO:0000256" key="3">
    <source>
        <dbReference type="ARBA" id="ARBA00023125"/>
    </source>
</evidence>
<dbReference type="SUPFAM" id="SSF46785">
    <property type="entry name" value="Winged helix' DNA-binding domain"/>
    <property type="match status" value="1"/>
</dbReference>
<reference evidence="6 7" key="1">
    <citation type="submission" date="2018-03" db="EMBL/GenBank/DDBJ databases">
        <authorList>
            <person name="Keele B.F."/>
        </authorList>
    </citation>
    <scope>NUCLEOTIDE SEQUENCE [LARGE SCALE GENOMIC DNA]</scope>
    <source>
        <strain evidence="6 7">CECT 8504</strain>
    </source>
</reference>
<dbReference type="InterPro" id="IPR000847">
    <property type="entry name" value="LysR_HTH_N"/>
</dbReference>
<dbReference type="PANTHER" id="PTHR30537">
    <property type="entry name" value="HTH-TYPE TRANSCRIPTIONAL REGULATOR"/>
    <property type="match status" value="1"/>
</dbReference>
<dbReference type="Pfam" id="PF03466">
    <property type="entry name" value="LysR_substrate"/>
    <property type="match status" value="1"/>
</dbReference>
<keyword evidence="4" id="KW-0804">Transcription</keyword>
<evidence type="ECO:0000256" key="4">
    <source>
        <dbReference type="ARBA" id="ARBA00023163"/>
    </source>
</evidence>
<sequence length="291" mass="32116">MKRPYDLPSMTALVCFEAAARHQSFKTAARELNVTPAAVSHQIKALETELGRDLFRRHHRGVDLTEMGAFLFVNLRKGFEGMSDTIREIRGRAETDDVVVRATTAVSAFWLTPKISAFWKTHPEIVISQIVMDTAASSGSTDLGIHYGPVNTEMDAHHVLFRDRIVALASPEFAERIPSLSLKALAGAPLIHVAAADTDWTGWADWFSTVSDMTPTGKSITVNNYMIALQMAQDGIGAVLGWERLVGPLLEAGKLVHLSDAAMPSPWPFYLAVHPRASPRARVFRDWLISQ</sequence>
<keyword evidence="3" id="KW-0238">DNA-binding</keyword>
<protein>
    <submittedName>
        <fullName evidence="6">Glycine cleavage system transcriptional activator</fullName>
    </submittedName>
</protein>
<dbReference type="Gene3D" id="1.10.10.10">
    <property type="entry name" value="Winged helix-like DNA-binding domain superfamily/Winged helix DNA-binding domain"/>
    <property type="match status" value="1"/>
</dbReference>
<evidence type="ECO:0000256" key="1">
    <source>
        <dbReference type="ARBA" id="ARBA00009437"/>
    </source>
</evidence>
<keyword evidence="2" id="KW-0805">Transcription regulation</keyword>
<evidence type="ECO:0000259" key="5">
    <source>
        <dbReference type="PROSITE" id="PS50931"/>
    </source>
</evidence>
<comment type="similarity">
    <text evidence="1">Belongs to the LysR transcriptional regulatory family.</text>
</comment>
<dbReference type="InterPro" id="IPR058163">
    <property type="entry name" value="LysR-type_TF_proteobact-type"/>
</dbReference>
<dbReference type="GO" id="GO:0003677">
    <property type="term" value="F:DNA binding"/>
    <property type="evidence" value="ECO:0007669"/>
    <property type="project" value="UniProtKB-KW"/>
</dbReference>
<dbReference type="OrthoDB" id="9804958at2"/>
<dbReference type="FunFam" id="1.10.10.10:FF:000038">
    <property type="entry name" value="Glycine cleavage system transcriptional activator"/>
    <property type="match status" value="1"/>
</dbReference>
<dbReference type="AlphaFoldDB" id="A0A2R8BU67"/>
<dbReference type="InterPro" id="IPR036388">
    <property type="entry name" value="WH-like_DNA-bd_sf"/>
</dbReference>
<dbReference type="GO" id="GO:0003700">
    <property type="term" value="F:DNA-binding transcription factor activity"/>
    <property type="evidence" value="ECO:0007669"/>
    <property type="project" value="InterPro"/>
</dbReference>
<keyword evidence="7" id="KW-1185">Reference proteome</keyword>
<dbReference type="SUPFAM" id="SSF53850">
    <property type="entry name" value="Periplasmic binding protein-like II"/>
    <property type="match status" value="1"/>
</dbReference>
<dbReference type="RefSeq" id="WP_108893562.1">
    <property type="nucleotide sequence ID" value="NZ_ONZF01000003.1"/>
</dbReference>
<evidence type="ECO:0000256" key="2">
    <source>
        <dbReference type="ARBA" id="ARBA00023015"/>
    </source>
</evidence>
<accession>A0A2R8BU67</accession>
<proteinExistence type="inferred from homology"/>
<dbReference type="PANTHER" id="PTHR30537:SF5">
    <property type="entry name" value="HTH-TYPE TRANSCRIPTIONAL ACTIVATOR TTDR-RELATED"/>
    <property type="match status" value="1"/>
</dbReference>
<dbReference type="EMBL" id="ONZF01000003">
    <property type="protein sequence ID" value="SPJ23688.1"/>
    <property type="molecule type" value="Genomic_DNA"/>
</dbReference>
<dbReference type="Gene3D" id="3.40.190.10">
    <property type="entry name" value="Periplasmic binding protein-like II"/>
    <property type="match status" value="2"/>
</dbReference>
<organism evidence="6 7">
    <name type="scientific">Palleronia abyssalis</name>
    <dbReference type="NCBI Taxonomy" id="1501240"/>
    <lineage>
        <taxon>Bacteria</taxon>
        <taxon>Pseudomonadati</taxon>
        <taxon>Pseudomonadota</taxon>
        <taxon>Alphaproteobacteria</taxon>
        <taxon>Rhodobacterales</taxon>
        <taxon>Roseobacteraceae</taxon>
        <taxon>Palleronia</taxon>
    </lineage>
</organism>
<dbReference type="PRINTS" id="PR00039">
    <property type="entry name" value="HTHLYSR"/>
</dbReference>
<name>A0A2R8BU67_9RHOB</name>
<dbReference type="Pfam" id="PF00126">
    <property type="entry name" value="HTH_1"/>
    <property type="match status" value="1"/>
</dbReference>
<evidence type="ECO:0000313" key="7">
    <source>
        <dbReference type="Proteomes" id="UP000244912"/>
    </source>
</evidence>
<dbReference type="InterPro" id="IPR005119">
    <property type="entry name" value="LysR_subst-bd"/>
</dbReference>
<dbReference type="InterPro" id="IPR036390">
    <property type="entry name" value="WH_DNA-bd_sf"/>
</dbReference>
<evidence type="ECO:0000313" key="6">
    <source>
        <dbReference type="EMBL" id="SPJ23688.1"/>
    </source>
</evidence>